<dbReference type="Proteomes" id="UP000680185">
    <property type="component" value="Unassembled WGS sequence"/>
</dbReference>
<evidence type="ECO:0000313" key="2">
    <source>
        <dbReference type="EMBL" id="HIH21752.1"/>
    </source>
</evidence>
<reference evidence="3" key="2">
    <citation type="submission" date="2021-03" db="EMBL/GenBank/DDBJ databases">
        <authorList>
            <person name="Jaffe A."/>
        </authorList>
    </citation>
    <scope>NUCLEOTIDE SEQUENCE</scope>
    <source>
        <strain evidence="3">RIFCSPLOWO2_01_FULL_43_13</strain>
    </source>
</reference>
<proteinExistence type="predicted"/>
<organism evidence="2 4">
    <name type="scientific">Candidatus Iainarchaeum sp</name>
    <dbReference type="NCBI Taxonomy" id="3101447"/>
    <lineage>
        <taxon>Archaea</taxon>
        <taxon>Candidatus Iainarchaeota</taxon>
        <taxon>Candidatus Iainarchaeia</taxon>
        <taxon>Candidatus Iainarchaeales</taxon>
        <taxon>Candidatus Iainarchaeaceae</taxon>
        <taxon>Candidatus Iainarchaeum</taxon>
    </lineage>
</organism>
<sequence>MNSKGVFSVIVAASLVLLFATIGFTYYSAGLSQKAMIEQQDTLELRQHWSKMRFLLDKAVVDAIFDYSDPTCDTTPRDVSGPSLQSTLQTYFDNTLNSSSDVFSCTVSGLQVRTTPNFKIDFTLKCEKNSILYSSAISFEKEFRISASAPCQIWDLQGNYLELEYPP</sequence>
<reference evidence="3" key="3">
    <citation type="submission" date="2021-05" db="EMBL/GenBank/DDBJ databases">
        <title>Protein family content uncovers lineage relationships and bacterial pathway maintenance mechanisms in DPANN archaea.</title>
        <authorList>
            <person name="Castelle C.J."/>
            <person name="Meheust R."/>
            <person name="Jaffe A.L."/>
            <person name="Seitz K."/>
            <person name="Gong X."/>
            <person name="Baker B.J."/>
            <person name="Banfield J.F."/>
        </authorList>
    </citation>
    <scope>NUCLEOTIDE SEQUENCE</scope>
    <source>
        <strain evidence="3">RIFCSPLOWO2_01_FULL_43_13</strain>
    </source>
</reference>
<evidence type="ECO:0000256" key="1">
    <source>
        <dbReference type="SAM" id="Phobius"/>
    </source>
</evidence>
<keyword evidence="1" id="KW-1133">Transmembrane helix</keyword>
<name>A0A7J4JVF0_9ARCH</name>
<evidence type="ECO:0000313" key="4">
    <source>
        <dbReference type="Proteomes" id="UP000590964"/>
    </source>
</evidence>
<accession>A0A7J4JVF0</accession>
<keyword evidence="1" id="KW-0812">Transmembrane</keyword>
<feature type="transmembrane region" description="Helical" evidence="1">
    <location>
        <begin position="6"/>
        <end position="27"/>
    </location>
</feature>
<dbReference type="EMBL" id="DUFW01000066">
    <property type="protein sequence ID" value="HIH21752.1"/>
    <property type="molecule type" value="Genomic_DNA"/>
</dbReference>
<dbReference type="Proteomes" id="UP000590964">
    <property type="component" value="Unassembled WGS sequence"/>
</dbReference>
<keyword evidence="1" id="KW-0472">Membrane</keyword>
<dbReference type="AlphaFoldDB" id="A0A7J4JVF0"/>
<reference evidence="2" key="1">
    <citation type="journal article" date="2020" name="bioRxiv">
        <title>A rank-normalized archaeal taxonomy based on genome phylogeny resolves widespread incomplete and uneven classifications.</title>
        <authorList>
            <person name="Rinke C."/>
            <person name="Chuvochina M."/>
            <person name="Mussig A.J."/>
            <person name="Chaumeil P.-A."/>
            <person name="Waite D.W."/>
            <person name="Whitman W.B."/>
            <person name="Parks D.H."/>
            <person name="Hugenholtz P."/>
        </authorList>
    </citation>
    <scope>NUCLEOTIDE SEQUENCE</scope>
    <source>
        <strain evidence="2">UBA10191</strain>
    </source>
</reference>
<dbReference type="EMBL" id="JAGVWB010000032">
    <property type="protein sequence ID" value="MBS3058663.1"/>
    <property type="molecule type" value="Genomic_DNA"/>
</dbReference>
<gene>
    <name evidence="2" type="ORF">HA222_03800</name>
    <name evidence="3" type="ORF">J4478_04670</name>
</gene>
<comment type="caution">
    <text evidence="2">The sequence shown here is derived from an EMBL/GenBank/DDBJ whole genome shotgun (WGS) entry which is preliminary data.</text>
</comment>
<evidence type="ECO:0000313" key="3">
    <source>
        <dbReference type="EMBL" id="MBS3058663.1"/>
    </source>
</evidence>
<protein>
    <submittedName>
        <fullName evidence="2">Uncharacterized protein</fullName>
    </submittedName>
</protein>